<feature type="transmembrane region" description="Helical" evidence="1">
    <location>
        <begin position="12"/>
        <end position="43"/>
    </location>
</feature>
<feature type="transmembrane region" description="Helical" evidence="1">
    <location>
        <begin position="163"/>
        <end position="181"/>
    </location>
</feature>
<keyword evidence="3" id="KW-1185">Reference proteome</keyword>
<dbReference type="RefSeq" id="WP_248668514.1">
    <property type="nucleotide sequence ID" value="NZ_JALPRX010000082.1"/>
</dbReference>
<keyword evidence="1" id="KW-1133">Transmembrane helix</keyword>
<dbReference type="Pfam" id="PF13787">
    <property type="entry name" value="HXXEE"/>
    <property type="match status" value="1"/>
</dbReference>
<sequence length="199" mass="20999">MRRDRIIGWLAANWVAGAGFLAVGLLALAPLLGHVLGAALLLLHLHGPAYMLHQVEEHAGDRFRRFANRALFGGREVLTPGEVLLVNLPLVWGGNLAALYAGFAWGVGYGLAAPYLVLVNALTHLGAALRLRRPNPGLATAVLLFLPLGGATLRAAAGQAAPWQHALGLAIALLVHALIVADAMRRWRRLAGVAPALTP</sequence>
<evidence type="ECO:0000313" key="3">
    <source>
        <dbReference type="Proteomes" id="UP001139516"/>
    </source>
</evidence>
<comment type="caution">
    <text evidence="2">The sequence shown here is derived from an EMBL/GenBank/DDBJ whole genome shotgun (WGS) entry which is preliminary data.</text>
</comment>
<evidence type="ECO:0000313" key="2">
    <source>
        <dbReference type="EMBL" id="MCK8786399.1"/>
    </source>
</evidence>
<dbReference type="Proteomes" id="UP001139516">
    <property type="component" value="Unassembled WGS sequence"/>
</dbReference>
<name>A0A9X1Y9J9_9PROT</name>
<keyword evidence="1" id="KW-0472">Membrane</keyword>
<dbReference type="InterPro" id="IPR025671">
    <property type="entry name" value="HXXEE"/>
</dbReference>
<dbReference type="AlphaFoldDB" id="A0A9X1Y9J9"/>
<feature type="transmembrane region" description="Helical" evidence="1">
    <location>
        <begin position="97"/>
        <end position="118"/>
    </location>
</feature>
<keyword evidence="1" id="KW-0812">Transmembrane</keyword>
<organism evidence="2 3">
    <name type="scientific">Roseomonas acroporae</name>
    <dbReference type="NCBI Taxonomy" id="2937791"/>
    <lineage>
        <taxon>Bacteria</taxon>
        <taxon>Pseudomonadati</taxon>
        <taxon>Pseudomonadota</taxon>
        <taxon>Alphaproteobacteria</taxon>
        <taxon>Acetobacterales</taxon>
        <taxon>Roseomonadaceae</taxon>
        <taxon>Roseomonas</taxon>
    </lineage>
</organism>
<proteinExistence type="predicted"/>
<feature type="transmembrane region" description="Helical" evidence="1">
    <location>
        <begin position="138"/>
        <end position="157"/>
    </location>
</feature>
<accession>A0A9X1Y9J9</accession>
<reference evidence="2" key="1">
    <citation type="submission" date="2022-04" db="EMBL/GenBank/DDBJ databases">
        <title>Roseomonas acroporae sp. nov., isolated from coral Acropora digitifera.</title>
        <authorList>
            <person name="Sun H."/>
        </authorList>
    </citation>
    <scope>NUCLEOTIDE SEQUENCE</scope>
    <source>
        <strain evidence="2">NAR14</strain>
    </source>
</reference>
<evidence type="ECO:0000256" key="1">
    <source>
        <dbReference type="SAM" id="Phobius"/>
    </source>
</evidence>
<dbReference type="EMBL" id="JALPRX010000082">
    <property type="protein sequence ID" value="MCK8786399.1"/>
    <property type="molecule type" value="Genomic_DNA"/>
</dbReference>
<gene>
    <name evidence="2" type="ORF">M0638_18650</name>
</gene>
<protein>
    <submittedName>
        <fullName evidence="2">HXXEE domain-containing protein</fullName>
    </submittedName>
</protein>